<keyword evidence="9" id="KW-0249">Electron transport</keyword>
<keyword evidence="7" id="KW-0679">Respiratory chain</keyword>
<accession>A0A1I8BRF8</accession>
<evidence type="ECO:0000256" key="11">
    <source>
        <dbReference type="ARBA" id="ARBA00023136"/>
    </source>
</evidence>
<keyword evidence="8" id="KW-0999">Mitochondrion inner membrane</keyword>
<evidence type="ECO:0000256" key="1">
    <source>
        <dbReference type="ARBA" id="ARBA00003195"/>
    </source>
</evidence>
<evidence type="ECO:0000256" key="6">
    <source>
        <dbReference type="ARBA" id="ARBA00022448"/>
    </source>
</evidence>
<name>A0A1I8BRF8_MELHA</name>
<dbReference type="GO" id="GO:0005758">
    <property type="term" value="C:mitochondrial intermembrane space"/>
    <property type="evidence" value="ECO:0007669"/>
    <property type="project" value="UniProtKB-SubCell"/>
</dbReference>
<evidence type="ECO:0000256" key="8">
    <source>
        <dbReference type="ARBA" id="ARBA00022792"/>
    </source>
</evidence>
<evidence type="ECO:0000256" key="3">
    <source>
        <dbReference type="ARBA" id="ARBA00004637"/>
    </source>
</evidence>
<evidence type="ECO:0000256" key="13">
    <source>
        <dbReference type="SAM" id="MobiDB-lite"/>
    </source>
</evidence>
<keyword evidence="10" id="KW-0496">Mitochondrion</keyword>
<keyword evidence="14" id="KW-1185">Reference proteome</keyword>
<evidence type="ECO:0000256" key="4">
    <source>
        <dbReference type="ARBA" id="ARBA00008006"/>
    </source>
</evidence>
<proteinExistence type="inferred from homology"/>
<organism evidence="14 15">
    <name type="scientific">Meloidogyne hapla</name>
    <name type="common">Root-knot nematode worm</name>
    <dbReference type="NCBI Taxonomy" id="6305"/>
    <lineage>
        <taxon>Eukaryota</taxon>
        <taxon>Metazoa</taxon>
        <taxon>Ecdysozoa</taxon>
        <taxon>Nematoda</taxon>
        <taxon>Chromadorea</taxon>
        <taxon>Rhabditida</taxon>
        <taxon>Tylenchina</taxon>
        <taxon>Tylenchomorpha</taxon>
        <taxon>Tylenchoidea</taxon>
        <taxon>Meloidogynidae</taxon>
        <taxon>Meloidogyninae</taxon>
        <taxon>Meloidogyne</taxon>
    </lineage>
</organism>
<protein>
    <recommendedName>
        <fullName evidence="5">NADH dehydrogenase [ubiquinone] 1 beta subcomplex subunit 7</fullName>
    </recommendedName>
</protein>
<feature type="compositionally biased region" description="Polar residues" evidence="13">
    <location>
        <begin position="1"/>
        <end position="10"/>
    </location>
</feature>
<comment type="similarity">
    <text evidence="4">Belongs to the complex I NDUFB7 subunit family.</text>
</comment>
<dbReference type="PANTHER" id="PTHR20900">
    <property type="entry name" value="NADH:UBIQUINONE OXIDOREDUCTASE B18-LIKE SUBUNIT"/>
    <property type="match status" value="1"/>
</dbReference>
<dbReference type="AlphaFoldDB" id="A0A1I8BRF8"/>
<evidence type="ECO:0000313" key="14">
    <source>
        <dbReference type="Proteomes" id="UP000095281"/>
    </source>
</evidence>
<evidence type="ECO:0000256" key="12">
    <source>
        <dbReference type="ARBA" id="ARBA00023157"/>
    </source>
</evidence>
<dbReference type="WBParaSite" id="MhA1_Contig436.frz3.gene6">
    <property type="protein sequence ID" value="MhA1_Contig436.frz3.gene6"/>
    <property type="gene ID" value="MhA1_Contig436.frz3.gene6"/>
</dbReference>
<evidence type="ECO:0000256" key="5">
    <source>
        <dbReference type="ARBA" id="ARBA00018677"/>
    </source>
</evidence>
<evidence type="ECO:0000256" key="9">
    <source>
        <dbReference type="ARBA" id="ARBA00022982"/>
    </source>
</evidence>
<feature type="region of interest" description="Disordered" evidence="13">
    <location>
        <begin position="1"/>
        <end position="27"/>
    </location>
</feature>
<sequence>MGGKISSNVDSFRDPLTTPHADRPYTFDPLYGFPKGRKPREMKATWEEMEKAKLPVGLRDYCAHMAIPYIKCQRDNAPFAMHRCTGVFHDYWQCRFESDMIQRKEYEREKRLLKRKARKEKLAREQAQA</sequence>
<keyword evidence="11" id="KW-0472">Membrane</keyword>
<evidence type="ECO:0000256" key="10">
    <source>
        <dbReference type="ARBA" id="ARBA00023128"/>
    </source>
</evidence>
<evidence type="ECO:0000313" key="15">
    <source>
        <dbReference type="WBParaSite" id="MhA1_Contig436.frz3.gene6"/>
    </source>
</evidence>
<comment type="subcellular location">
    <subcellularLocation>
        <location evidence="3">Mitochondrion inner membrane</location>
        <topology evidence="3">Peripheral membrane protein</topology>
    </subcellularLocation>
    <subcellularLocation>
        <location evidence="2">Mitochondrion intermembrane space</location>
    </subcellularLocation>
</comment>
<keyword evidence="6" id="KW-0813">Transport</keyword>
<dbReference type="InterPro" id="IPR008698">
    <property type="entry name" value="NDUB7"/>
</dbReference>
<dbReference type="PANTHER" id="PTHR20900:SF0">
    <property type="entry name" value="NADH DEHYDROGENASE [UBIQUINONE] 1 BETA SUBCOMPLEX SUBUNIT 7"/>
    <property type="match status" value="1"/>
</dbReference>
<dbReference type="OMA" id="FVYQCAH"/>
<dbReference type="GO" id="GO:0005743">
    <property type="term" value="C:mitochondrial inner membrane"/>
    <property type="evidence" value="ECO:0007669"/>
    <property type="project" value="UniProtKB-SubCell"/>
</dbReference>
<comment type="function">
    <text evidence="1">Accessory subunit of the mitochondrial membrane respiratory chain NADH dehydrogenase (Complex I), that is believed not to be involved in catalysis. Complex I functions in the transfer of electrons from NADH to the respiratory chain. The immediate electron acceptor for the enzyme is believed to be ubiquinone.</text>
</comment>
<reference evidence="15" key="1">
    <citation type="submission" date="2016-11" db="UniProtKB">
        <authorList>
            <consortium name="WormBaseParasite"/>
        </authorList>
    </citation>
    <scope>IDENTIFICATION</scope>
</reference>
<dbReference type="Proteomes" id="UP000095281">
    <property type="component" value="Unplaced"/>
</dbReference>
<dbReference type="Pfam" id="PF05676">
    <property type="entry name" value="NDUF_B7"/>
    <property type="match status" value="1"/>
</dbReference>
<keyword evidence="12" id="KW-1015">Disulfide bond</keyword>
<evidence type="ECO:0000256" key="7">
    <source>
        <dbReference type="ARBA" id="ARBA00022660"/>
    </source>
</evidence>
<evidence type="ECO:0000256" key="2">
    <source>
        <dbReference type="ARBA" id="ARBA00004569"/>
    </source>
</evidence>